<keyword evidence="2" id="KW-0472">Membrane</keyword>
<evidence type="ECO:0000313" key="3">
    <source>
        <dbReference type="EMBL" id="EAU55121.1"/>
    </source>
</evidence>
<keyword evidence="4" id="KW-1185">Reference proteome</keyword>
<name>Q0F0A7_9PROT</name>
<keyword evidence="2" id="KW-1133">Transmembrane helix</keyword>
<dbReference type="OrthoDB" id="5309679at2"/>
<dbReference type="EMBL" id="AATS01000004">
    <property type="protein sequence ID" value="EAU55121.1"/>
    <property type="molecule type" value="Genomic_DNA"/>
</dbReference>
<comment type="caution">
    <text evidence="3">The sequence shown here is derived from an EMBL/GenBank/DDBJ whole genome shotgun (WGS) entry which is preliminary data.</text>
</comment>
<evidence type="ECO:0000256" key="1">
    <source>
        <dbReference type="SAM" id="Coils"/>
    </source>
</evidence>
<gene>
    <name evidence="3" type="ORF">SPV1_07249</name>
</gene>
<dbReference type="HOGENOM" id="CLU_1007621_0_0_0"/>
<evidence type="ECO:0000313" key="4">
    <source>
        <dbReference type="Proteomes" id="UP000005297"/>
    </source>
</evidence>
<dbReference type="Proteomes" id="UP000005297">
    <property type="component" value="Unassembled WGS sequence"/>
</dbReference>
<sequence length="276" mass="30489">MRRSRNIQQDNFYEIFSDMALLMLAAFIFLFALILINAQLQGSGKAEETLQEIANLKQKLAQAKRENLKLQQEINSLASVDAQQQLQNAEALMSSKDVQQKMENVLVSAGMATGKGRKDFDMFVKGLRDLPGTDLHLVVDGTGSMHGVTTFLIPVLRLIAIRSGKHLSAVSWYADNRTGTYTGSMGEMFDNLMSEAPFVGVDETIGHTFREIEAHSPVPGAYLLIGDEPPTDEVGYHEIPAPVFTLPLGTSNDTTKYAFQKIADETGGRMLELKFQ</sequence>
<accession>Q0F0A7</accession>
<dbReference type="AlphaFoldDB" id="Q0F0A7"/>
<protein>
    <submittedName>
        <fullName evidence="3">Uncharacterized protein</fullName>
    </submittedName>
</protein>
<keyword evidence="2" id="KW-0812">Transmembrane</keyword>
<dbReference type="RefSeq" id="WP_009851742.1">
    <property type="nucleotide sequence ID" value="NZ_DS022295.1"/>
</dbReference>
<keyword evidence="1" id="KW-0175">Coiled coil</keyword>
<feature type="transmembrane region" description="Helical" evidence="2">
    <location>
        <begin position="12"/>
        <end position="36"/>
    </location>
</feature>
<reference evidence="3 4" key="1">
    <citation type="submission" date="2006-09" db="EMBL/GenBank/DDBJ databases">
        <authorList>
            <person name="Emerson D."/>
            <person name="Ferriera S."/>
            <person name="Johnson J."/>
            <person name="Kravitz S."/>
            <person name="Halpern A."/>
            <person name="Remington K."/>
            <person name="Beeson K."/>
            <person name="Tran B."/>
            <person name="Rogers Y.-H."/>
            <person name="Friedman R."/>
            <person name="Venter J.C."/>
        </authorList>
    </citation>
    <scope>NUCLEOTIDE SEQUENCE [LARGE SCALE GENOMIC DNA]</scope>
    <source>
        <strain evidence="3 4">PV-1</strain>
    </source>
</reference>
<proteinExistence type="predicted"/>
<evidence type="ECO:0000256" key="2">
    <source>
        <dbReference type="SAM" id="Phobius"/>
    </source>
</evidence>
<feature type="coiled-coil region" evidence="1">
    <location>
        <begin position="46"/>
        <end position="80"/>
    </location>
</feature>
<organism evidence="3 4">
    <name type="scientific">Mariprofundus ferrooxydans PV-1</name>
    <dbReference type="NCBI Taxonomy" id="314345"/>
    <lineage>
        <taxon>Bacteria</taxon>
        <taxon>Pseudomonadati</taxon>
        <taxon>Pseudomonadota</taxon>
        <taxon>Candidatius Mariprofundia</taxon>
        <taxon>Mariprofundales</taxon>
        <taxon>Mariprofundaceae</taxon>
        <taxon>Mariprofundus</taxon>
    </lineage>
</organism>
<dbReference type="InParanoid" id="Q0F0A7"/>